<dbReference type="GO" id="GO:0005829">
    <property type="term" value="C:cytosol"/>
    <property type="evidence" value="ECO:0007669"/>
    <property type="project" value="TreeGrafter"/>
</dbReference>
<evidence type="ECO:0000256" key="2">
    <source>
        <dbReference type="SAM" id="MobiDB-lite"/>
    </source>
</evidence>
<dbReference type="Gene3D" id="3.40.50.1000">
    <property type="entry name" value="HAD superfamily/HAD-like"/>
    <property type="match status" value="1"/>
</dbReference>
<dbReference type="PANTHER" id="PTHR43215:SF14">
    <property type="entry name" value="RADIAL SPOKE HEAD 1 HOMOLOG"/>
    <property type="match status" value="1"/>
</dbReference>
<comment type="caution">
    <text evidence="3">The sequence shown here is derived from an EMBL/GenBank/DDBJ whole genome shotgun (WGS) entry which is preliminary data.</text>
</comment>
<dbReference type="OrthoDB" id="6375801at2759"/>
<sequence length="1541" mass="178204">MPYQKKEWCSHPSHISLTRSGSKPSHPVGRRTIDERDAKLLNTHIILNSEWASVTMQAGDKVCQTCFNTLSDLMKTCLDTEQVLVETPEAHNSELRTINTQLKKDSAKEEVNRVFQALKMETIRDDRRIKQIRNQIDDVYRHLQNLCDVLEDNDPQLHLPNPHSLEINESNDLLNGLKELYKQSSEEEQTRLMTIAPLSWGRVMLSKWFGCTDHHGRQALLLREEKNVLAFPEYSRGNKFLDQVIIDLIVEFYLQDGISRMSSNTKDVIKIKTELVTLRFMEMTVSEALRKFYEDYPMIKVGKSSFFSLRPRQVKLHCPHDTCMCHVHENMSLALQAYNKYVQRKSSGYPRLEKITLSNLIDSVVCDQPNDNCFLNCCSRCNRRLPSSILQQHFIIVDEDDEWTWSIWKTTNKKVDLHHIHGSIMSLLGEIDGQWKKFLTHSYFNREQRSYINNLRLLSSDTSYATVQIDFAENYTIIRQREVQAAHWNNVQVTIFTVHIKVGTTHKNMAIVSDYMRHDTAFVYCAQRIIVDFLKKHYPQITKISYISDGAPSHFKNHSNMINLIHHRSDFNIEASWSFSASGHGKGPSDGIGATLKSGTNRSILSSGTILSSAEDFFNFTKKINDEAALLKNSNGPPINVYYLNSITIENVNETLLSDRFKQLNGRIEDIRQVHQFDPKDEFTIFCRKTSYSLIVEEFTLRTNTTDEQNKSLQQIKTIEDISIDYIVIVNDDEKHYLAKVIDVRESAEEVFQQSEDKCNYPVQKYYCIFYLSASICKENYRFPKPLCKIVGRPILFWLLDHLDTNVDDIIYIGVMETLQNQFDLTQSLKIEYPQRIFQVVVIDFETRGALETLFIMLQSINTERLLRKTISFDCDTVYLQPVIEKFRRLSDHLNASFFFEDNDGKPIYSYLKLNENNRQDGFPIVENTCEKIMISNCANTGAYAFRSASTLKRYCAQLLDETSGQYGKYYTTHIIKTMLDNQEPFVGIQIAVTDFVCLGTPDQLNQFLRHLKGDKPAVNIRKMRFCFDLDNTLVSYPKEHGNYISVEPKIENIKLAHELHTAGHYIIIQTARQMKIHNNNVGAAVADIGRITLETLSRFNIPYDELLFGKAYADVYVDDCAIHALIDTLKEIGWSLDNAIHNHKDQKQIRGFISSRHFHTVQNCKNKKDYYQLLIPNSEKIATALDPNYEGDLDDGKKCGQGVYTWPDGRRYKGQWQDDKQHGEGVFTWLNGDEYSGEWKDDKRHGKGTFTWSDGRRYEGDWVNNVKSGEGIEVTTDDDRYEGEWKNDKKHGKGVYIWSDGRRFEGQWKDDKQGSDGVYIYPDGSRYEGEMKNGMKDGKGIEIDEDGDRYEGQWKNDQKHGYGTLTMSNGYKYEGNWENDEMNGKGTEIDEDGDRYEGDWDDGSKHGKGTETKKNGDRYEGDWDDNSKHGKGTEIKKNGDRYEGDWDDNERNGEGTETLADGQKYSGRWKKNRKHGKGVQYYSNNLKFEGEWKTGERNAEGRLTLPTGMIYTGHISDEFIEQAKNNRAQCGRVQWTYYSS</sequence>
<dbReference type="InterPro" id="IPR003409">
    <property type="entry name" value="MORN"/>
</dbReference>
<dbReference type="PANTHER" id="PTHR43215">
    <property type="entry name" value="RADIAL SPOKE HEAD 1 HOMOLOG"/>
    <property type="match status" value="1"/>
</dbReference>
<evidence type="ECO:0000313" key="3">
    <source>
        <dbReference type="EMBL" id="CAF1510343.1"/>
    </source>
</evidence>
<evidence type="ECO:0000313" key="4">
    <source>
        <dbReference type="Proteomes" id="UP000663852"/>
    </source>
</evidence>
<name>A0A815TYH1_ADIRI</name>
<feature type="region of interest" description="Disordered" evidence="2">
    <location>
        <begin position="1379"/>
        <end position="1463"/>
    </location>
</feature>
<dbReference type="SUPFAM" id="SSF53448">
    <property type="entry name" value="Nucleotide-diphospho-sugar transferases"/>
    <property type="match status" value="1"/>
</dbReference>
<dbReference type="SUPFAM" id="SSF82185">
    <property type="entry name" value="Histone H3 K4-specific methyltransferase SET7/9 N-terminal domain"/>
    <property type="match status" value="3"/>
</dbReference>
<keyword evidence="1" id="KW-0677">Repeat</keyword>
<reference evidence="3" key="1">
    <citation type="submission" date="2021-02" db="EMBL/GenBank/DDBJ databases">
        <authorList>
            <person name="Nowell W R."/>
        </authorList>
    </citation>
    <scope>NUCLEOTIDE SEQUENCE</scope>
</reference>
<feature type="compositionally biased region" description="Polar residues" evidence="2">
    <location>
        <begin position="13"/>
        <end position="23"/>
    </location>
</feature>
<dbReference type="InterPro" id="IPR036412">
    <property type="entry name" value="HAD-like_sf"/>
</dbReference>
<protein>
    <submittedName>
        <fullName evidence="3">Uncharacterized protein</fullName>
    </submittedName>
</protein>
<dbReference type="Gene3D" id="2.20.110.10">
    <property type="entry name" value="Histone H3 K4-specific methyltransferase SET7/9 N-terminal domain"/>
    <property type="match status" value="7"/>
</dbReference>
<dbReference type="Gene3D" id="3.90.550.10">
    <property type="entry name" value="Spore Coat Polysaccharide Biosynthesis Protein SpsA, Chain A"/>
    <property type="match status" value="1"/>
</dbReference>
<dbReference type="EMBL" id="CAJNOJ010000689">
    <property type="protein sequence ID" value="CAF1510343.1"/>
    <property type="molecule type" value="Genomic_DNA"/>
</dbReference>
<dbReference type="SUPFAM" id="SSF56784">
    <property type="entry name" value="HAD-like"/>
    <property type="match status" value="1"/>
</dbReference>
<dbReference type="Pfam" id="PF02493">
    <property type="entry name" value="MORN"/>
    <property type="match status" value="14"/>
</dbReference>
<dbReference type="SMART" id="SM00698">
    <property type="entry name" value="MORN"/>
    <property type="match status" value="14"/>
</dbReference>
<feature type="region of interest" description="Disordered" evidence="2">
    <location>
        <begin position="1"/>
        <end position="30"/>
    </location>
</feature>
<dbReference type="InterPro" id="IPR023214">
    <property type="entry name" value="HAD_sf"/>
</dbReference>
<dbReference type="InterPro" id="IPR029044">
    <property type="entry name" value="Nucleotide-diphossugar_trans"/>
</dbReference>
<organism evidence="3 4">
    <name type="scientific">Adineta ricciae</name>
    <name type="common">Rotifer</name>
    <dbReference type="NCBI Taxonomy" id="249248"/>
    <lineage>
        <taxon>Eukaryota</taxon>
        <taxon>Metazoa</taxon>
        <taxon>Spiralia</taxon>
        <taxon>Gnathifera</taxon>
        <taxon>Rotifera</taxon>
        <taxon>Eurotatoria</taxon>
        <taxon>Bdelloidea</taxon>
        <taxon>Adinetida</taxon>
        <taxon>Adinetidae</taxon>
        <taxon>Adineta</taxon>
    </lineage>
</organism>
<gene>
    <name evidence="3" type="ORF">EDS130_LOCUS43205</name>
</gene>
<proteinExistence type="predicted"/>
<dbReference type="Proteomes" id="UP000663852">
    <property type="component" value="Unassembled WGS sequence"/>
</dbReference>
<evidence type="ECO:0000256" key="1">
    <source>
        <dbReference type="ARBA" id="ARBA00022737"/>
    </source>
</evidence>
<accession>A0A815TYH1</accession>
<feature type="compositionally biased region" description="Basic and acidic residues" evidence="2">
    <location>
        <begin position="1396"/>
        <end position="1455"/>
    </location>
</feature>